<proteinExistence type="inferred from homology"/>
<accession>A0A562VNJ3</accession>
<keyword evidence="19" id="KW-1185">Reference proteome</keyword>
<evidence type="ECO:0000313" key="18">
    <source>
        <dbReference type="EMBL" id="TWJ19470.1"/>
    </source>
</evidence>
<reference evidence="18 19" key="1">
    <citation type="submission" date="2019-07" db="EMBL/GenBank/DDBJ databases">
        <title>Genomic Encyclopedia of Archaeal and Bacterial Type Strains, Phase II (KMG-II): from individual species to whole genera.</title>
        <authorList>
            <person name="Goeker M."/>
        </authorList>
    </citation>
    <scope>NUCLEOTIDE SEQUENCE [LARGE SCALE GENOMIC DNA]</scope>
    <source>
        <strain evidence="18 19">ATCC BAA-1139</strain>
    </source>
</reference>
<name>A0A562VNJ3_9BACT</name>
<protein>
    <recommendedName>
        <fullName evidence="5 15">CDP-diacylglycerol--glycerol-3-phosphate 3-phosphatidyltransferase</fullName>
        <ecNumber evidence="4 15">2.7.8.5</ecNumber>
    </recommendedName>
</protein>
<dbReference type="GO" id="GO:0008444">
    <property type="term" value="F:CDP-diacylglycerol-glycerol-3-phosphate 3-phosphatidyltransferase activity"/>
    <property type="evidence" value="ECO:0007669"/>
    <property type="project" value="UniProtKB-UniRule"/>
</dbReference>
<keyword evidence="10" id="KW-0443">Lipid metabolism</keyword>
<evidence type="ECO:0000256" key="4">
    <source>
        <dbReference type="ARBA" id="ARBA00013170"/>
    </source>
</evidence>
<evidence type="ECO:0000256" key="14">
    <source>
        <dbReference type="ARBA" id="ARBA00048586"/>
    </source>
</evidence>
<keyword evidence="11 17" id="KW-0472">Membrane</keyword>
<feature type="transmembrane region" description="Helical" evidence="17">
    <location>
        <begin position="149"/>
        <end position="171"/>
    </location>
</feature>
<dbReference type="PROSITE" id="PS00379">
    <property type="entry name" value="CDP_ALCOHOL_P_TRANSF"/>
    <property type="match status" value="1"/>
</dbReference>
<dbReference type="Proteomes" id="UP000319449">
    <property type="component" value="Unassembled WGS sequence"/>
</dbReference>
<keyword evidence="8 17" id="KW-0812">Transmembrane</keyword>
<keyword evidence="9 17" id="KW-1133">Transmembrane helix</keyword>
<dbReference type="GO" id="GO:0046474">
    <property type="term" value="P:glycerophospholipid biosynthetic process"/>
    <property type="evidence" value="ECO:0007669"/>
    <property type="project" value="TreeGrafter"/>
</dbReference>
<keyword evidence="12" id="KW-0594">Phospholipid biosynthesis</keyword>
<evidence type="ECO:0000256" key="11">
    <source>
        <dbReference type="ARBA" id="ARBA00023136"/>
    </source>
</evidence>
<comment type="catalytic activity">
    <reaction evidence="14">
        <text>a CDP-1,2-diacyl-sn-glycerol + sn-glycerol 3-phosphate = a 1,2-diacyl-sn-glycero-3-phospho-(1'-sn-glycero-3'-phosphate) + CMP + H(+)</text>
        <dbReference type="Rhea" id="RHEA:12593"/>
        <dbReference type="ChEBI" id="CHEBI:15378"/>
        <dbReference type="ChEBI" id="CHEBI:57597"/>
        <dbReference type="ChEBI" id="CHEBI:58332"/>
        <dbReference type="ChEBI" id="CHEBI:60110"/>
        <dbReference type="ChEBI" id="CHEBI:60377"/>
        <dbReference type="EC" id="2.7.8.5"/>
    </reaction>
</comment>
<evidence type="ECO:0000256" key="3">
    <source>
        <dbReference type="ARBA" id="ARBA00010441"/>
    </source>
</evidence>
<keyword evidence="7 16" id="KW-0808">Transferase</keyword>
<comment type="caution">
    <text evidence="18">The sequence shown here is derived from an EMBL/GenBank/DDBJ whole genome shotgun (WGS) entry which is preliminary data.</text>
</comment>
<dbReference type="RefSeq" id="WP_211360518.1">
    <property type="nucleotide sequence ID" value="NZ_VLLN01000008.1"/>
</dbReference>
<evidence type="ECO:0000256" key="9">
    <source>
        <dbReference type="ARBA" id="ARBA00022989"/>
    </source>
</evidence>
<dbReference type="PIRSF" id="PIRSF000847">
    <property type="entry name" value="Phos_ph_gly_syn"/>
    <property type="match status" value="1"/>
</dbReference>
<feature type="transmembrane region" description="Helical" evidence="17">
    <location>
        <begin position="31"/>
        <end position="49"/>
    </location>
</feature>
<gene>
    <name evidence="18" type="ORF">JN12_01587</name>
</gene>
<dbReference type="Gene3D" id="1.20.120.1760">
    <property type="match status" value="1"/>
</dbReference>
<evidence type="ECO:0000256" key="6">
    <source>
        <dbReference type="ARBA" id="ARBA00022516"/>
    </source>
</evidence>
<dbReference type="PANTHER" id="PTHR14269">
    <property type="entry name" value="CDP-DIACYLGLYCEROL--GLYCEROL-3-PHOSPHATE 3-PHOSPHATIDYLTRANSFERASE-RELATED"/>
    <property type="match status" value="1"/>
</dbReference>
<dbReference type="NCBIfam" id="TIGR00560">
    <property type="entry name" value="pgsA"/>
    <property type="match status" value="1"/>
</dbReference>
<comment type="pathway">
    <text evidence="2">Phospholipid metabolism; phosphatidylglycerol biosynthesis; phosphatidylglycerol from CDP-diacylglycerol: step 1/2.</text>
</comment>
<dbReference type="EC" id="2.7.8.5" evidence="4 15"/>
<dbReference type="PANTHER" id="PTHR14269:SF11">
    <property type="entry name" value="CDP-DIACYLGLYCEROL--GLYCEROL-3-PHOSPHATE 3-PHOSPHATIDYLTRANSFERASE"/>
    <property type="match status" value="1"/>
</dbReference>
<comment type="similarity">
    <text evidence="3 16">Belongs to the CDP-alcohol phosphatidyltransferase class-I family.</text>
</comment>
<evidence type="ECO:0000256" key="16">
    <source>
        <dbReference type="RuleBase" id="RU003750"/>
    </source>
</evidence>
<comment type="subcellular location">
    <subcellularLocation>
        <location evidence="1">Membrane</location>
        <topology evidence="1">Multi-pass membrane protein</topology>
    </subcellularLocation>
</comment>
<feature type="transmembrane region" description="Helical" evidence="17">
    <location>
        <begin position="120"/>
        <end position="143"/>
    </location>
</feature>
<evidence type="ECO:0000256" key="17">
    <source>
        <dbReference type="SAM" id="Phobius"/>
    </source>
</evidence>
<dbReference type="AlphaFoldDB" id="A0A562VNJ3"/>
<sequence>MLLNVPNTLTILRMLLVPGIIFALLRESYGIALGIFLFAGASDGLDGFIARRFDQCTPLGALLDPLADKLLVVSSALVLGWLGRIPWWLATTIIGRDLVIVTGAIAYYKRAGHLEMGPSLLGKLNTFLQIFLILVVLADSAGIIGAVQWLPMLFFVTLVMALVSGGHYVAVWSRKVNSRQA</sequence>
<evidence type="ECO:0000256" key="15">
    <source>
        <dbReference type="NCBIfam" id="TIGR00560"/>
    </source>
</evidence>
<feature type="transmembrane region" description="Helical" evidence="17">
    <location>
        <begin position="87"/>
        <end position="108"/>
    </location>
</feature>
<dbReference type="InterPro" id="IPR050324">
    <property type="entry name" value="CDP-alcohol_PTase-I"/>
</dbReference>
<evidence type="ECO:0000256" key="1">
    <source>
        <dbReference type="ARBA" id="ARBA00004141"/>
    </source>
</evidence>
<dbReference type="EMBL" id="VLLN01000008">
    <property type="protein sequence ID" value="TWJ19470.1"/>
    <property type="molecule type" value="Genomic_DNA"/>
</dbReference>
<evidence type="ECO:0000313" key="19">
    <source>
        <dbReference type="Proteomes" id="UP000319449"/>
    </source>
</evidence>
<evidence type="ECO:0000256" key="5">
    <source>
        <dbReference type="ARBA" id="ARBA00014944"/>
    </source>
</evidence>
<evidence type="ECO:0000256" key="10">
    <source>
        <dbReference type="ARBA" id="ARBA00023098"/>
    </source>
</evidence>
<evidence type="ECO:0000256" key="8">
    <source>
        <dbReference type="ARBA" id="ARBA00022692"/>
    </source>
</evidence>
<organism evidence="18 19">
    <name type="scientific">Geobacter argillaceus</name>
    <dbReference type="NCBI Taxonomy" id="345631"/>
    <lineage>
        <taxon>Bacteria</taxon>
        <taxon>Pseudomonadati</taxon>
        <taxon>Thermodesulfobacteriota</taxon>
        <taxon>Desulfuromonadia</taxon>
        <taxon>Geobacterales</taxon>
        <taxon>Geobacteraceae</taxon>
        <taxon>Geobacter</taxon>
    </lineage>
</organism>
<dbReference type="InterPro" id="IPR048254">
    <property type="entry name" value="CDP_ALCOHOL_P_TRANSF_CS"/>
</dbReference>
<dbReference type="InterPro" id="IPR000462">
    <property type="entry name" value="CDP-OH_P_trans"/>
</dbReference>
<keyword evidence="6" id="KW-0444">Lipid biosynthesis</keyword>
<dbReference type="Pfam" id="PF01066">
    <property type="entry name" value="CDP-OH_P_transf"/>
    <property type="match status" value="1"/>
</dbReference>
<dbReference type="InterPro" id="IPR043130">
    <property type="entry name" value="CDP-OH_PTrfase_TM_dom"/>
</dbReference>
<evidence type="ECO:0000256" key="2">
    <source>
        <dbReference type="ARBA" id="ARBA00005042"/>
    </source>
</evidence>
<evidence type="ECO:0000256" key="12">
    <source>
        <dbReference type="ARBA" id="ARBA00023209"/>
    </source>
</evidence>
<evidence type="ECO:0000256" key="7">
    <source>
        <dbReference type="ARBA" id="ARBA00022679"/>
    </source>
</evidence>
<dbReference type="GO" id="GO:0016020">
    <property type="term" value="C:membrane"/>
    <property type="evidence" value="ECO:0007669"/>
    <property type="project" value="UniProtKB-SubCell"/>
</dbReference>
<keyword evidence="13" id="KW-1208">Phospholipid metabolism</keyword>
<evidence type="ECO:0000256" key="13">
    <source>
        <dbReference type="ARBA" id="ARBA00023264"/>
    </source>
</evidence>
<dbReference type="InterPro" id="IPR004570">
    <property type="entry name" value="Phosphatidylglycerol_P_synth"/>
</dbReference>